<sequence length="970" mass="105146">MTRLDDFTDRLTFRLDDFQRRACVALEGGHGVLVCAPTGAGKTIVGEFAVHLALAGGTKCFYTTPIKALSNQKYADLVAVHGAESVGLLTGDISINADAPVVVMTTEVVRNMIYARSRALQGLSHVVMDEVHFLADRFRGAVWEEVILHLEPSVRVVSLSATVSNAEEFGDWIQTVRGDTAVIVDEHRPVPLTQHMLVGGRMFDLFDPTTVVPAPGAERAGRSATAPGAERAGRSATAPGAERAGRSQVNPELKRYIRHRMLTIDDRDDRSSGRGRRGPATRGGRRGGGIRPPSRPDLVARLDREGLLPAIGFIFSRAGCDGALAQCLRSGLNLLTPEESMEVDAVVDRHVAELSPTDEDILGVGEWRAGLRRGFAAHHAGLLPTFRHAVEALFTRGLVKMVFATETLALGINMPARTVVLERLVKYNGEAHVDLTPGEYTQLTGRAGRRGIDVEGHAVVVWTPETVPEQVAGLAGARTFPLRSSFQPEYNMAVNLIGRLGLDGSRELLNRSFAQFQADRSVVGQAHRVEESRRRLRKLDVELTGAAANRGLEPGVVIDDVDEPGIEDPGDGDPHSGFLGYVQLREDIRRRERDLKFERRAANAQSTVADLAALKRGHVIGLQGGRHRGLAVVLEAATQSLDPKPLVLSEDAWCGRVGTRDFVNPPEVLGNMRLPKHVDRRTGRGRRDLASALRSTGIEAPRGRSKKRAPAADDRELARLRSALRAHPAHRLGNDDELFRLAERRNRVLREIVSAERVIAEKTSTLGVQFERIVGVLAELGYLDVGTDRSGAGRASVTKAGHLLSRIYSESDLLVTECIRAGVWDELAPNELAAVVAAMVFEARRESYSGADAMPGSVALRGALARTIEIWREVTATESRHHVDSTREPDTGFSVAVSLWASGRSLTESLAAAGERGQLLSPGDFVRWNRQVIDLLEQVRLGAGADTRLAGSARSAVSGIRRGVVAAELG</sequence>
<dbReference type="PROSITE" id="PS51194">
    <property type="entry name" value="HELICASE_CTER"/>
    <property type="match status" value="1"/>
</dbReference>
<evidence type="ECO:0000259" key="6">
    <source>
        <dbReference type="PROSITE" id="PS51192"/>
    </source>
</evidence>
<proteinExistence type="predicted"/>
<dbReference type="Pfam" id="PF26090">
    <property type="entry name" value="SH3_HelY"/>
    <property type="match status" value="1"/>
</dbReference>
<feature type="region of interest" description="Disordered" evidence="5">
    <location>
        <begin position="692"/>
        <end position="713"/>
    </location>
</feature>
<evidence type="ECO:0000313" key="9">
    <source>
        <dbReference type="Proteomes" id="UP000271469"/>
    </source>
</evidence>
<dbReference type="GO" id="GO:0005524">
    <property type="term" value="F:ATP binding"/>
    <property type="evidence" value="ECO:0007669"/>
    <property type="project" value="UniProtKB-KW"/>
</dbReference>
<dbReference type="Proteomes" id="UP000271469">
    <property type="component" value="Chromosome"/>
</dbReference>
<dbReference type="GO" id="GO:0016787">
    <property type="term" value="F:hydrolase activity"/>
    <property type="evidence" value="ECO:0007669"/>
    <property type="project" value="UniProtKB-KW"/>
</dbReference>
<dbReference type="SMART" id="SM01142">
    <property type="entry name" value="DSHCT"/>
    <property type="match status" value="1"/>
</dbReference>
<evidence type="ECO:0000259" key="7">
    <source>
        <dbReference type="PROSITE" id="PS51194"/>
    </source>
</evidence>
<feature type="region of interest" description="Disordered" evidence="5">
    <location>
        <begin position="213"/>
        <end position="297"/>
    </location>
</feature>
<feature type="compositionally biased region" description="Basic residues" evidence="5">
    <location>
        <begin position="273"/>
        <end position="285"/>
    </location>
</feature>
<feature type="domain" description="Helicase C-terminal" evidence="7">
    <location>
        <begin position="294"/>
        <end position="498"/>
    </location>
</feature>
<keyword evidence="9" id="KW-1185">Reference proteome</keyword>
<evidence type="ECO:0000256" key="2">
    <source>
        <dbReference type="ARBA" id="ARBA00022801"/>
    </source>
</evidence>
<dbReference type="InterPro" id="IPR050699">
    <property type="entry name" value="RNA-DNA_Helicase"/>
</dbReference>
<dbReference type="SUPFAM" id="SSF52540">
    <property type="entry name" value="P-loop containing nucleoside triphosphate hydrolases"/>
    <property type="match status" value="1"/>
</dbReference>
<dbReference type="InterPro" id="IPR027417">
    <property type="entry name" value="P-loop_NTPase"/>
</dbReference>
<keyword evidence="1" id="KW-0547">Nucleotide-binding</keyword>
<keyword evidence="3 8" id="KW-0347">Helicase</keyword>
<evidence type="ECO:0000313" key="8">
    <source>
        <dbReference type="EMBL" id="AZG44424.1"/>
    </source>
</evidence>
<accession>A0A3G8JHE8</accession>
<evidence type="ECO:0000256" key="1">
    <source>
        <dbReference type="ARBA" id="ARBA00022741"/>
    </source>
</evidence>
<dbReference type="InterPro" id="IPR011545">
    <property type="entry name" value="DEAD/DEAH_box_helicase_dom"/>
</dbReference>
<dbReference type="Pfam" id="PF08148">
    <property type="entry name" value="DSHCT"/>
    <property type="match status" value="1"/>
</dbReference>
<dbReference type="EMBL" id="CP033972">
    <property type="protein sequence ID" value="AZG44424.1"/>
    <property type="molecule type" value="Genomic_DNA"/>
</dbReference>
<dbReference type="PANTHER" id="PTHR12131">
    <property type="entry name" value="ATP-DEPENDENT RNA AND DNA HELICASE"/>
    <property type="match status" value="1"/>
</dbReference>
<dbReference type="GO" id="GO:0070478">
    <property type="term" value="P:nuclear-transcribed mRNA catabolic process, 3'-5' exonucleolytic nonsense-mediated decay"/>
    <property type="evidence" value="ECO:0007669"/>
    <property type="project" value="TreeGrafter"/>
</dbReference>
<dbReference type="InterPro" id="IPR012961">
    <property type="entry name" value="Ski2/MTR4_C"/>
</dbReference>
<evidence type="ECO:0000256" key="3">
    <source>
        <dbReference type="ARBA" id="ARBA00022806"/>
    </source>
</evidence>
<organism evidence="8 9">
    <name type="scientific">Gordonia insulae</name>
    <dbReference type="NCBI Taxonomy" id="2420509"/>
    <lineage>
        <taxon>Bacteria</taxon>
        <taxon>Bacillati</taxon>
        <taxon>Actinomycetota</taxon>
        <taxon>Actinomycetes</taxon>
        <taxon>Mycobacteriales</taxon>
        <taxon>Gordoniaceae</taxon>
        <taxon>Gordonia</taxon>
    </lineage>
</organism>
<dbReference type="Pfam" id="PF00270">
    <property type="entry name" value="DEAD"/>
    <property type="match status" value="1"/>
</dbReference>
<feature type="compositionally biased region" description="Basic and acidic residues" evidence="5">
    <location>
        <begin position="262"/>
        <end position="272"/>
    </location>
</feature>
<evidence type="ECO:0000256" key="4">
    <source>
        <dbReference type="ARBA" id="ARBA00022840"/>
    </source>
</evidence>
<dbReference type="InterPro" id="IPR001650">
    <property type="entry name" value="Helicase_C-like"/>
</dbReference>
<dbReference type="SMART" id="SM00487">
    <property type="entry name" value="DEXDc"/>
    <property type="match status" value="1"/>
</dbReference>
<dbReference type="GO" id="GO:0055087">
    <property type="term" value="C:Ski complex"/>
    <property type="evidence" value="ECO:0007669"/>
    <property type="project" value="TreeGrafter"/>
</dbReference>
<gene>
    <name evidence="8" type="primary">helY_2</name>
    <name evidence="8" type="ORF">D7316_01010</name>
</gene>
<dbReference type="Gene3D" id="3.40.50.300">
    <property type="entry name" value="P-loop containing nucleotide triphosphate hydrolases"/>
    <property type="match status" value="2"/>
</dbReference>
<dbReference type="Pfam" id="PF00271">
    <property type="entry name" value="Helicase_C"/>
    <property type="match status" value="1"/>
</dbReference>
<evidence type="ECO:0000256" key="5">
    <source>
        <dbReference type="SAM" id="MobiDB-lite"/>
    </source>
</evidence>
<protein>
    <submittedName>
        <fullName evidence="8">Putative helicase HelY</fullName>
        <ecNumber evidence="8">3.6.4.-</ecNumber>
    </submittedName>
</protein>
<keyword evidence="2 8" id="KW-0378">Hydrolase</keyword>
<dbReference type="Gene3D" id="1.10.3380.30">
    <property type="match status" value="1"/>
</dbReference>
<dbReference type="AlphaFoldDB" id="A0A3G8JHE8"/>
<reference evidence="8 9" key="1">
    <citation type="submission" date="2018-11" db="EMBL/GenBank/DDBJ databases">
        <title>Gordonia insulae sp. nov., isolated from an island soil.</title>
        <authorList>
            <person name="Kim Y.S."/>
            <person name="Kim S.B."/>
        </authorList>
    </citation>
    <scope>NUCLEOTIDE SEQUENCE [LARGE SCALE GENOMIC DNA]</scope>
    <source>
        <strain evidence="8 9">MMS17-SY073</strain>
    </source>
</reference>
<dbReference type="GO" id="GO:0003676">
    <property type="term" value="F:nucleic acid binding"/>
    <property type="evidence" value="ECO:0007669"/>
    <property type="project" value="InterPro"/>
</dbReference>
<dbReference type="CDD" id="cd18795">
    <property type="entry name" value="SF2_C_Ski2"/>
    <property type="match status" value="1"/>
</dbReference>
<dbReference type="InterPro" id="IPR014001">
    <property type="entry name" value="Helicase_ATP-bd"/>
</dbReference>
<dbReference type="PANTHER" id="PTHR12131:SF1">
    <property type="entry name" value="ATP-DEPENDENT RNA HELICASE SUPV3L1, MITOCHONDRIAL-RELATED"/>
    <property type="match status" value="1"/>
</dbReference>
<dbReference type="RefSeq" id="WP_124707294.1">
    <property type="nucleotide sequence ID" value="NZ_CP033972.1"/>
</dbReference>
<dbReference type="GO" id="GO:0004386">
    <property type="term" value="F:helicase activity"/>
    <property type="evidence" value="ECO:0007669"/>
    <property type="project" value="UniProtKB-KW"/>
</dbReference>
<dbReference type="InterPro" id="IPR058621">
    <property type="entry name" value="SH3_HelY"/>
</dbReference>
<keyword evidence="4" id="KW-0067">ATP-binding</keyword>
<dbReference type="SMART" id="SM00490">
    <property type="entry name" value="HELICc"/>
    <property type="match status" value="1"/>
</dbReference>
<dbReference type="EC" id="3.6.4.-" evidence="8"/>
<dbReference type="OrthoDB" id="3229913at2"/>
<feature type="domain" description="Helicase ATP-binding" evidence="6">
    <location>
        <begin position="23"/>
        <end position="181"/>
    </location>
</feature>
<dbReference type="KEGG" id="gom:D7316_01010"/>
<name>A0A3G8JHE8_9ACTN</name>
<dbReference type="PROSITE" id="PS51192">
    <property type="entry name" value="HELICASE_ATP_BIND_1"/>
    <property type="match status" value="1"/>
</dbReference>